<keyword evidence="6" id="KW-0479">Metal-binding</keyword>
<dbReference type="SUPFAM" id="SSF53244">
    <property type="entry name" value="MurD-like peptide ligases, peptide-binding domain"/>
    <property type="match status" value="1"/>
</dbReference>
<dbReference type="GO" id="GO:0004326">
    <property type="term" value="F:tetrahydrofolylpolyglutamate synthase activity"/>
    <property type="evidence" value="ECO:0007669"/>
    <property type="project" value="UniProtKB-EC"/>
</dbReference>
<keyword evidence="9" id="KW-0460">Magnesium</keyword>
<dbReference type="InterPro" id="IPR036615">
    <property type="entry name" value="Mur_ligase_C_dom_sf"/>
</dbReference>
<evidence type="ECO:0000256" key="13">
    <source>
        <dbReference type="SAM" id="MobiDB-lite"/>
    </source>
</evidence>
<evidence type="ECO:0000256" key="6">
    <source>
        <dbReference type="ARBA" id="ARBA00022723"/>
    </source>
</evidence>
<evidence type="ECO:0000256" key="7">
    <source>
        <dbReference type="ARBA" id="ARBA00022741"/>
    </source>
</evidence>
<accession>J6F012</accession>
<name>J6F012_TRIAS</name>
<evidence type="ECO:0000256" key="8">
    <source>
        <dbReference type="ARBA" id="ARBA00022840"/>
    </source>
</evidence>
<evidence type="ECO:0000256" key="1">
    <source>
        <dbReference type="ARBA" id="ARBA00005150"/>
    </source>
</evidence>
<keyword evidence="5" id="KW-0436">Ligase</keyword>
<evidence type="ECO:0000313" key="15">
    <source>
        <dbReference type="Proteomes" id="UP000002748"/>
    </source>
</evidence>
<evidence type="ECO:0000313" key="14">
    <source>
        <dbReference type="EMBL" id="EJT48467.1"/>
    </source>
</evidence>
<protein>
    <recommendedName>
        <fullName evidence="3">tetrahydrofolate synthase</fullName>
        <ecNumber evidence="3">6.3.2.17</ecNumber>
    </recommendedName>
    <alternativeName>
        <fullName evidence="11">Folylpoly-gamma-glutamate synthetase</fullName>
    </alternativeName>
    <alternativeName>
        <fullName evidence="10">Tetrahydrofolylpolyglutamate synthase</fullName>
    </alternativeName>
</protein>
<dbReference type="GO" id="GO:0005739">
    <property type="term" value="C:mitochondrion"/>
    <property type="evidence" value="ECO:0007669"/>
    <property type="project" value="TreeGrafter"/>
</dbReference>
<dbReference type="HOGENOM" id="CLU_386459_0_0_1"/>
<keyword evidence="7" id="KW-0547">Nucleotide-binding</keyword>
<dbReference type="GO" id="GO:0005524">
    <property type="term" value="F:ATP binding"/>
    <property type="evidence" value="ECO:0007669"/>
    <property type="project" value="UniProtKB-KW"/>
</dbReference>
<dbReference type="Proteomes" id="UP000002748">
    <property type="component" value="Unassembled WGS sequence"/>
</dbReference>
<organism evidence="14 15">
    <name type="scientific">Trichosporon asahii var. asahii (strain ATCC 90039 / CBS 2479 / JCM 2466 / KCTC 7840 / NBRC 103889/ NCYC 2677 / UAMH 7654)</name>
    <name type="common">Yeast</name>
    <dbReference type="NCBI Taxonomy" id="1186058"/>
    <lineage>
        <taxon>Eukaryota</taxon>
        <taxon>Fungi</taxon>
        <taxon>Dikarya</taxon>
        <taxon>Basidiomycota</taxon>
        <taxon>Agaricomycotina</taxon>
        <taxon>Tremellomycetes</taxon>
        <taxon>Trichosporonales</taxon>
        <taxon>Trichosporonaceae</taxon>
        <taxon>Trichosporon</taxon>
    </lineage>
</organism>
<gene>
    <name evidence="14" type="ORF">A1Q1_02488</name>
</gene>
<dbReference type="EMBL" id="ALBS01000203">
    <property type="protein sequence ID" value="EJT48467.1"/>
    <property type="molecule type" value="Genomic_DNA"/>
</dbReference>
<comment type="pathway">
    <text evidence="1">Cofactor biosynthesis; tetrahydrofolylpolyglutamate biosynthesis.</text>
</comment>
<dbReference type="InterPro" id="IPR001645">
    <property type="entry name" value="Folylpolyglutamate_synth"/>
</dbReference>
<evidence type="ECO:0000256" key="4">
    <source>
        <dbReference type="ARBA" id="ARBA00022563"/>
    </source>
</evidence>
<dbReference type="UniPathway" id="UPA00850"/>
<dbReference type="Gene3D" id="3.90.190.20">
    <property type="entry name" value="Mur ligase, C-terminal domain"/>
    <property type="match status" value="1"/>
</dbReference>
<evidence type="ECO:0000256" key="11">
    <source>
        <dbReference type="ARBA" id="ARBA00030876"/>
    </source>
</evidence>
<dbReference type="Gene3D" id="3.40.1190.10">
    <property type="entry name" value="Mur-like, catalytic domain"/>
    <property type="match status" value="1"/>
</dbReference>
<evidence type="ECO:0000256" key="10">
    <source>
        <dbReference type="ARBA" id="ARBA00030592"/>
    </source>
</evidence>
<dbReference type="PANTHER" id="PTHR11136">
    <property type="entry name" value="FOLYLPOLYGLUTAMATE SYNTHASE-RELATED"/>
    <property type="match status" value="1"/>
</dbReference>
<dbReference type="EC" id="6.3.2.17" evidence="3"/>
<dbReference type="FunFam" id="3.90.190.20:FF:000017">
    <property type="entry name" value="Folylpolyglutamate synthase"/>
    <property type="match status" value="1"/>
</dbReference>
<dbReference type="InterPro" id="IPR036565">
    <property type="entry name" value="Mur-like_cat_sf"/>
</dbReference>
<dbReference type="NCBIfam" id="TIGR01499">
    <property type="entry name" value="folC"/>
    <property type="match status" value="1"/>
</dbReference>
<evidence type="ECO:0000256" key="3">
    <source>
        <dbReference type="ARBA" id="ARBA00013025"/>
    </source>
</evidence>
<dbReference type="PANTHER" id="PTHR11136:SF5">
    <property type="entry name" value="FOLYLPOLYGLUTAMATE SYNTHASE, MITOCHONDRIAL"/>
    <property type="match status" value="1"/>
</dbReference>
<comment type="caution">
    <text evidence="14">The sequence shown here is derived from an EMBL/GenBank/DDBJ whole genome shotgun (WGS) entry which is preliminary data.</text>
</comment>
<dbReference type="GeneID" id="25986002"/>
<keyword evidence="4" id="KW-0554">One-carbon metabolism</keyword>
<keyword evidence="8" id="KW-0067">ATP-binding</keyword>
<sequence length="763" mass="80301">MAQRTRTYSVSFADLRPADKTGSHPAAQHLPVECRDVSHPPRSPSSAAEYRYPSLTCRGSDSTPTDLSYRLFRSWALADSSIEAIRKSGGRLNEWGIKEMLDYLRRIGYKPDDLNKLNVVHITGTKGKGSTSAFAERILRDQLGGKIGLYTSPHLCAVRERIRVNGEPLSEEEFAKYFFEVWERLEADPKTLTEHTPQFPIYFRLLTLLAFHAFLSLGVDATVLEVGIGGTYDSTNIAPKPIVTGVSALGLDHTAVLGNAIEEIARNKGGIYKPGVPALSVPQEQGGEVLKECAEKVGAPFEVVPIIPPTPLGLPGAHQRINASLAVGLAKSFLASAGKPVPDADEPLPASFVKPLAETKWPGRCQSVGDGAVTWLLDGAHTVESLTSCGEWAWSSATAGAVGPNDPRPPTPNVLVFNCSGGRAGETLLGALLDAGAKTAGLSREELGATFQKVIFCTNVTYSSGEFKGDLTAHAIDPNDLSALATQTQLAEAWRKVNPDYKGEVHVVPSIEHAVKIVRDTKGTPAALVAGSLHLVGGVMEVAGLQGALSMVRGGTHRDFGRKDVAAGEATTLLSVVKLHVEAAIGRRLLRGGARLPASNAAKTGELAAVCQLGIRAANLRRSIGQDKDVGDQAAGPGAPDGEGDGACAAEDGAREELLSGWVLATVRVAHLVAGRLLVHVGVVVRPAVSFYVALPSSTAGHSHDISAHTGSLHVAGPLCVVLGDDLAQVQSVPHAGQSVLLGPVGRVELELDCALAGQQEKS</sequence>
<dbReference type="KEGG" id="tasa:A1Q1_02488"/>
<dbReference type="GO" id="GO:0005829">
    <property type="term" value="C:cytosol"/>
    <property type="evidence" value="ECO:0007669"/>
    <property type="project" value="TreeGrafter"/>
</dbReference>
<feature type="region of interest" description="Disordered" evidence="13">
    <location>
        <begin position="13"/>
        <end position="50"/>
    </location>
</feature>
<feature type="region of interest" description="Disordered" evidence="13">
    <location>
        <begin position="626"/>
        <end position="648"/>
    </location>
</feature>
<dbReference type="GO" id="GO:0006730">
    <property type="term" value="P:one-carbon metabolic process"/>
    <property type="evidence" value="ECO:0007669"/>
    <property type="project" value="UniProtKB-KW"/>
</dbReference>
<comment type="similarity">
    <text evidence="2">Belongs to the folylpolyglutamate synthase family.</text>
</comment>
<dbReference type="VEuPathDB" id="FungiDB:A1Q1_02488"/>
<dbReference type="SUPFAM" id="SSF53623">
    <property type="entry name" value="MurD-like peptide ligases, catalytic domain"/>
    <property type="match status" value="1"/>
</dbReference>
<dbReference type="OrthoDB" id="5212574at2759"/>
<dbReference type="GO" id="GO:0046872">
    <property type="term" value="F:metal ion binding"/>
    <property type="evidence" value="ECO:0007669"/>
    <property type="project" value="UniProtKB-KW"/>
</dbReference>
<evidence type="ECO:0000256" key="12">
    <source>
        <dbReference type="ARBA" id="ARBA00047493"/>
    </source>
</evidence>
<proteinExistence type="inferred from homology"/>
<evidence type="ECO:0000256" key="5">
    <source>
        <dbReference type="ARBA" id="ARBA00022598"/>
    </source>
</evidence>
<reference evidence="14 15" key="1">
    <citation type="journal article" date="2012" name="Eukaryot. Cell">
        <title>Draft genome sequence of CBS 2479, the standard type strain of Trichosporon asahii.</title>
        <authorList>
            <person name="Yang R.Y."/>
            <person name="Li H.T."/>
            <person name="Zhu H."/>
            <person name="Zhou G.P."/>
            <person name="Wang M."/>
            <person name="Wang L."/>
        </authorList>
    </citation>
    <scope>NUCLEOTIDE SEQUENCE [LARGE SCALE GENOMIC DNA]</scope>
    <source>
        <strain evidence="15">ATCC 90039 / CBS 2479 / JCM 2466 / KCTC 7840 / NCYC 2677 / UAMH 7654</strain>
    </source>
</reference>
<dbReference type="AlphaFoldDB" id="J6F012"/>
<feature type="compositionally biased region" description="Low complexity" evidence="13">
    <location>
        <begin position="632"/>
        <end position="648"/>
    </location>
</feature>
<evidence type="ECO:0000256" key="9">
    <source>
        <dbReference type="ARBA" id="ARBA00022842"/>
    </source>
</evidence>
<dbReference type="RefSeq" id="XP_014179225.1">
    <property type="nucleotide sequence ID" value="XM_014323750.1"/>
</dbReference>
<comment type="catalytic activity">
    <reaction evidence="12">
        <text>(6S)-5,6,7,8-tetrahydrofolyl-(gamma-L-Glu)(n) + L-glutamate + ATP = (6S)-5,6,7,8-tetrahydrofolyl-(gamma-L-Glu)(n+1) + ADP + phosphate + H(+)</text>
        <dbReference type="Rhea" id="RHEA:10580"/>
        <dbReference type="Rhea" id="RHEA-COMP:14738"/>
        <dbReference type="Rhea" id="RHEA-COMP:14740"/>
        <dbReference type="ChEBI" id="CHEBI:15378"/>
        <dbReference type="ChEBI" id="CHEBI:29985"/>
        <dbReference type="ChEBI" id="CHEBI:30616"/>
        <dbReference type="ChEBI" id="CHEBI:43474"/>
        <dbReference type="ChEBI" id="CHEBI:141005"/>
        <dbReference type="ChEBI" id="CHEBI:456216"/>
        <dbReference type="EC" id="6.3.2.17"/>
    </reaction>
</comment>
<evidence type="ECO:0000256" key="2">
    <source>
        <dbReference type="ARBA" id="ARBA00008276"/>
    </source>
</evidence>